<dbReference type="GO" id="GO:0000160">
    <property type="term" value="P:phosphorelay signal transduction system"/>
    <property type="evidence" value="ECO:0007669"/>
    <property type="project" value="InterPro"/>
</dbReference>
<dbReference type="InterPro" id="IPR052048">
    <property type="entry name" value="ST_Response_Regulator"/>
</dbReference>
<dbReference type="OrthoDB" id="21225at2759"/>
<proteinExistence type="predicted"/>
<evidence type="ECO:0000256" key="1">
    <source>
        <dbReference type="PROSITE-ProRule" id="PRU00169"/>
    </source>
</evidence>
<accession>A0A835FW22</accession>
<dbReference type="PROSITE" id="PS50110">
    <property type="entry name" value="RESPONSE_REGULATORY"/>
    <property type="match status" value="1"/>
</dbReference>
<sequence>MGAFPAFCRDGACTGRLRGGRNHAAPRATFLSRRALPPPDPSSAGYLRRPAGLLATARPCSISRSVTSGAGKCAELWFERPSCNGRRGGEGGAQGGVELDEAGDGAEAVRRVREAAGAYDLILADRQMPVMNGHEATRQIRAMGVTTPIVGLSSDSLAADVDAFIKAGADDFTPKPLSKEKLNHILAKFNLA</sequence>
<keyword evidence="4" id="KW-1185">Reference proteome</keyword>
<organism evidence="3 4">
    <name type="scientific">Digitaria exilis</name>
    <dbReference type="NCBI Taxonomy" id="1010633"/>
    <lineage>
        <taxon>Eukaryota</taxon>
        <taxon>Viridiplantae</taxon>
        <taxon>Streptophyta</taxon>
        <taxon>Embryophyta</taxon>
        <taxon>Tracheophyta</taxon>
        <taxon>Spermatophyta</taxon>
        <taxon>Magnoliopsida</taxon>
        <taxon>Liliopsida</taxon>
        <taxon>Poales</taxon>
        <taxon>Poaceae</taxon>
        <taxon>PACMAD clade</taxon>
        <taxon>Panicoideae</taxon>
        <taxon>Panicodae</taxon>
        <taxon>Paniceae</taxon>
        <taxon>Anthephorinae</taxon>
        <taxon>Digitaria</taxon>
    </lineage>
</organism>
<dbReference type="Gene3D" id="3.40.50.2300">
    <property type="match status" value="1"/>
</dbReference>
<feature type="modified residue" description="4-aspartylphosphate" evidence="1">
    <location>
        <position position="125"/>
    </location>
</feature>
<comment type="caution">
    <text evidence="3">The sequence shown here is derived from an EMBL/GenBank/DDBJ whole genome shotgun (WGS) entry which is preliminary data.</text>
</comment>
<dbReference type="InterPro" id="IPR011006">
    <property type="entry name" value="CheY-like_superfamily"/>
</dbReference>
<dbReference type="PANTHER" id="PTHR43228">
    <property type="entry name" value="TWO-COMPONENT RESPONSE REGULATOR"/>
    <property type="match status" value="1"/>
</dbReference>
<dbReference type="SMART" id="SM00448">
    <property type="entry name" value="REC"/>
    <property type="match status" value="1"/>
</dbReference>
<dbReference type="PANTHER" id="PTHR43228:SF1">
    <property type="entry name" value="TWO-COMPONENT RESPONSE REGULATOR ARR22"/>
    <property type="match status" value="1"/>
</dbReference>
<evidence type="ECO:0000313" key="3">
    <source>
        <dbReference type="EMBL" id="KAF8775688.1"/>
    </source>
</evidence>
<dbReference type="Proteomes" id="UP000636709">
    <property type="component" value="Unassembled WGS sequence"/>
</dbReference>
<dbReference type="Pfam" id="PF00072">
    <property type="entry name" value="Response_reg"/>
    <property type="match status" value="1"/>
</dbReference>
<dbReference type="InterPro" id="IPR001789">
    <property type="entry name" value="Sig_transdc_resp-reg_receiver"/>
</dbReference>
<feature type="domain" description="Response regulatory" evidence="2">
    <location>
        <begin position="74"/>
        <end position="190"/>
    </location>
</feature>
<dbReference type="SUPFAM" id="SSF52172">
    <property type="entry name" value="CheY-like"/>
    <property type="match status" value="1"/>
</dbReference>
<evidence type="ECO:0000259" key="2">
    <source>
        <dbReference type="PROSITE" id="PS50110"/>
    </source>
</evidence>
<dbReference type="CDD" id="cd17546">
    <property type="entry name" value="REC_hyHK_CKI1_RcsC-like"/>
    <property type="match status" value="1"/>
</dbReference>
<dbReference type="EMBL" id="JACEFO010000302">
    <property type="protein sequence ID" value="KAF8775688.1"/>
    <property type="molecule type" value="Genomic_DNA"/>
</dbReference>
<reference evidence="3" key="1">
    <citation type="submission" date="2020-07" db="EMBL/GenBank/DDBJ databases">
        <title>Genome sequence and genetic diversity analysis of an under-domesticated orphan crop, white fonio (Digitaria exilis).</title>
        <authorList>
            <person name="Bennetzen J.L."/>
            <person name="Chen S."/>
            <person name="Ma X."/>
            <person name="Wang X."/>
            <person name="Yssel A.E.J."/>
            <person name="Chaluvadi S.R."/>
            <person name="Johnson M."/>
            <person name="Gangashetty P."/>
            <person name="Hamidou F."/>
            <person name="Sanogo M.D."/>
            <person name="Zwaenepoel A."/>
            <person name="Wallace J."/>
            <person name="Van De Peer Y."/>
            <person name="Van Deynze A."/>
        </authorList>
    </citation>
    <scope>NUCLEOTIDE SEQUENCE</scope>
    <source>
        <tissue evidence="3">Leaves</tissue>
    </source>
</reference>
<protein>
    <recommendedName>
        <fullName evidence="2">Response regulatory domain-containing protein</fullName>
    </recommendedName>
</protein>
<dbReference type="AlphaFoldDB" id="A0A835FW22"/>
<name>A0A835FW22_9POAL</name>
<keyword evidence="1" id="KW-0597">Phosphoprotein</keyword>
<evidence type="ECO:0000313" key="4">
    <source>
        <dbReference type="Proteomes" id="UP000636709"/>
    </source>
</evidence>
<gene>
    <name evidence="3" type="ORF">HU200_004470</name>
</gene>